<proteinExistence type="predicted"/>
<dbReference type="EMBL" id="LVLJ01002837">
    <property type="protein sequence ID" value="OAE23470.1"/>
    <property type="molecule type" value="Genomic_DNA"/>
</dbReference>
<feature type="region of interest" description="Disordered" evidence="1">
    <location>
        <begin position="124"/>
        <end position="176"/>
    </location>
</feature>
<reference evidence="2" key="1">
    <citation type="submission" date="2016-03" db="EMBL/GenBank/DDBJ databases">
        <title>Mechanisms controlling the formation of the plant cell surface in tip-growing cells are functionally conserved among land plants.</title>
        <authorList>
            <person name="Honkanen S."/>
            <person name="Jones V.A."/>
            <person name="Morieri G."/>
            <person name="Champion C."/>
            <person name="Hetherington A.J."/>
            <person name="Kelly S."/>
            <person name="Saint-Marcoux D."/>
            <person name="Proust H."/>
            <person name="Prescott H."/>
            <person name="Dolan L."/>
        </authorList>
    </citation>
    <scope>NUCLEOTIDE SEQUENCE [LARGE SCALE GENOMIC DNA]</scope>
    <source>
        <tissue evidence="2">Whole gametophyte</tissue>
    </source>
</reference>
<dbReference type="Proteomes" id="UP000077202">
    <property type="component" value="Unassembled WGS sequence"/>
</dbReference>
<feature type="compositionally biased region" description="Basic and acidic residues" evidence="1">
    <location>
        <begin position="124"/>
        <end position="139"/>
    </location>
</feature>
<sequence>MSSFPVNVHCHDLATQTKRHLKSCCVATCYPDHVNKINTVTRTASQDPVLKYIVFSGSSLFCPRLAGKLLLEYPHLRQIKARFSFFLVSRKYSATVSLTSESLLDSRPRFDGCYCVSSLRGKRRERERERERERDEDGVRATTGDALEEKKQRKKDGDGDGGNMATKNSSPKKEGTRERAVHAKWCLVAQEACQALSVCLLVTASEKVAAASVSVH</sequence>
<evidence type="ECO:0000256" key="1">
    <source>
        <dbReference type="SAM" id="MobiDB-lite"/>
    </source>
</evidence>
<dbReference type="AlphaFoldDB" id="A0A176VRK9"/>
<comment type="caution">
    <text evidence="2">The sequence shown here is derived from an EMBL/GenBank/DDBJ whole genome shotgun (WGS) entry which is preliminary data.</text>
</comment>
<evidence type="ECO:0000313" key="3">
    <source>
        <dbReference type="Proteomes" id="UP000077202"/>
    </source>
</evidence>
<keyword evidence="3" id="KW-1185">Reference proteome</keyword>
<organism evidence="2 3">
    <name type="scientific">Marchantia polymorpha subsp. ruderalis</name>
    <dbReference type="NCBI Taxonomy" id="1480154"/>
    <lineage>
        <taxon>Eukaryota</taxon>
        <taxon>Viridiplantae</taxon>
        <taxon>Streptophyta</taxon>
        <taxon>Embryophyta</taxon>
        <taxon>Marchantiophyta</taxon>
        <taxon>Marchantiopsida</taxon>
        <taxon>Marchantiidae</taxon>
        <taxon>Marchantiales</taxon>
        <taxon>Marchantiaceae</taxon>
        <taxon>Marchantia</taxon>
    </lineage>
</organism>
<feature type="compositionally biased region" description="Basic and acidic residues" evidence="1">
    <location>
        <begin position="147"/>
        <end position="158"/>
    </location>
</feature>
<evidence type="ECO:0000313" key="2">
    <source>
        <dbReference type="EMBL" id="OAE23470.1"/>
    </source>
</evidence>
<gene>
    <name evidence="2" type="ORF">AXG93_285s1270</name>
</gene>
<accession>A0A176VRK9</accession>
<protein>
    <submittedName>
        <fullName evidence="2">Uncharacterized protein</fullName>
    </submittedName>
</protein>
<name>A0A176VRK9_MARPO</name>